<dbReference type="AlphaFoldDB" id="A0A127A090"/>
<protein>
    <submittedName>
        <fullName evidence="2">Uncharacterized protein</fullName>
    </submittedName>
</protein>
<evidence type="ECO:0000313" key="3">
    <source>
        <dbReference type="Proteomes" id="UP000070134"/>
    </source>
</evidence>
<feature type="compositionally biased region" description="Polar residues" evidence="1">
    <location>
        <begin position="1"/>
        <end position="12"/>
    </location>
</feature>
<name>A0A127A090_9MICC</name>
<dbReference type="RefSeq" id="WP_066497604.1">
    <property type="nucleotide sequence ID" value="NZ_BJMO01000002.1"/>
</dbReference>
<keyword evidence="3" id="KW-1185">Reference proteome</keyword>
<gene>
    <name evidence="2" type="ORF">SA2016_1934</name>
</gene>
<sequence length="120" mass="12195">MDAENQNASSPSADRAPQEGGYGSPTAEEEMPQGAPTGGAATQGSAPNEQEQDTAVRDAQDQGGSESREQPQADLAEPEEAPSTDADLDEGNTEDHGNRESFSSESDADASGLPDGGDSA</sequence>
<proteinExistence type="predicted"/>
<feature type="compositionally biased region" description="Acidic residues" evidence="1">
    <location>
        <begin position="76"/>
        <end position="92"/>
    </location>
</feature>
<feature type="compositionally biased region" description="Basic and acidic residues" evidence="1">
    <location>
        <begin position="54"/>
        <end position="71"/>
    </location>
</feature>
<feature type="region of interest" description="Disordered" evidence="1">
    <location>
        <begin position="1"/>
        <end position="120"/>
    </location>
</feature>
<evidence type="ECO:0000256" key="1">
    <source>
        <dbReference type="SAM" id="MobiDB-lite"/>
    </source>
</evidence>
<feature type="compositionally biased region" description="Low complexity" evidence="1">
    <location>
        <begin position="100"/>
        <end position="111"/>
    </location>
</feature>
<dbReference type="EMBL" id="CP014518">
    <property type="protein sequence ID" value="AMM32607.1"/>
    <property type="molecule type" value="Genomic_DNA"/>
</dbReference>
<feature type="compositionally biased region" description="Low complexity" evidence="1">
    <location>
        <begin position="32"/>
        <end position="47"/>
    </location>
</feature>
<reference evidence="2 3" key="1">
    <citation type="submission" date="2016-02" db="EMBL/GenBank/DDBJ databases">
        <title>Complete genome of Sinomonas atrocyanea KCTC 3377.</title>
        <authorList>
            <person name="Kim K.M."/>
        </authorList>
    </citation>
    <scope>NUCLEOTIDE SEQUENCE [LARGE SCALE GENOMIC DNA]</scope>
    <source>
        <strain evidence="2 3">KCTC 3377</strain>
    </source>
</reference>
<dbReference type="Proteomes" id="UP000070134">
    <property type="component" value="Chromosome"/>
</dbReference>
<dbReference type="KEGG" id="satk:SA2016_1934"/>
<accession>A0A127A090</accession>
<organism evidence="2 3">
    <name type="scientific">Sinomonas atrocyanea</name>
    <dbReference type="NCBI Taxonomy" id="37927"/>
    <lineage>
        <taxon>Bacteria</taxon>
        <taxon>Bacillati</taxon>
        <taxon>Actinomycetota</taxon>
        <taxon>Actinomycetes</taxon>
        <taxon>Micrococcales</taxon>
        <taxon>Micrococcaceae</taxon>
        <taxon>Sinomonas</taxon>
    </lineage>
</organism>
<evidence type="ECO:0000313" key="2">
    <source>
        <dbReference type="EMBL" id="AMM32607.1"/>
    </source>
</evidence>